<evidence type="ECO:0000256" key="1">
    <source>
        <dbReference type="ARBA" id="ARBA00008345"/>
    </source>
</evidence>
<dbReference type="GO" id="GO:0005829">
    <property type="term" value="C:cytosol"/>
    <property type="evidence" value="ECO:0007669"/>
    <property type="project" value="TreeGrafter"/>
</dbReference>
<evidence type="ECO:0000256" key="4">
    <source>
        <dbReference type="ARBA" id="ARBA00022962"/>
    </source>
</evidence>
<proteinExistence type="inferred from homology"/>
<evidence type="ECO:0000256" key="3">
    <source>
        <dbReference type="ARBA" id="ARBA00022801"/>
    </source>
</evidence>
<protein>
    <recommendedName>
        <fullName evidence="2">glutaminase</fullName>
        <ecNumber evidence="2">3.5.1.2</ecNumber>
    </recommendedName>
</protein>
<keyword evidence="3" id="KW-0378">Hydrolase</keyword>
<gene>
    <name evidence="7" type="ORF">B0A52_02500</name>
</gene>
<evidence type="ECO:0000313" key="7">
    <source>
        <dbReference type="EMBL" id="RVX73611.1"/>
    </source>
</evidence>
<evidence type="ECO:0000256" key="2">
    <source>
        <dbReference type="ARBA" id="ARBA00012918"/>
    </source>
</evidence>
<comment type="caution">
    <text evidence="7">The sequence shown here is derived from an EMBL/GenBank/DDBJ whole genome shotgun (WGS) entry which is preliminary data.</text>
</comment>
<accession>A0A438ND25</accession>
<dbReference type="EC" id="3.5.1.2" evidence="2"/>
<evidence type="ECO:0000256" key="5">
    <source>
        <dbReference type="ARBA" id="ARBA00023239"/>
    </source>
</evidence>
<evidence type="ECO:0000313" key="8">
    <source>
        <dbReference type="Proteomes" id="UP000288859"/>
    </source>
</evidence>
<dbReference type="GO" id="GO:0008614">
    <property type="term" value="P:pyridoxine metabolic process"/>
    <property type="evidence" value="ECO:0007669"/>
    <property type="project" value="TreeGrafter"/>
</dbReference>
<dbReference type="GO" id="GO:0004359">
    <property type="term" value="F:glutaminase activity"/>
    <property type="evidence" value="ECO:0007669"/>
    <property type="project" value="UniProtKB-EC"/>
</dbReference>
<dbReference type="PROSITE" id="PS01236">
    <property type="entry name" value="PDXT_SNO_1"/>
    <property type="match status" value="1"/>
</dbReference>
<dbReference type="OrthoDB" id="2039at2759"/>
<comment type="similarity">
    <text evidence="1">Belongs to the glutaminase PdxT/SNO family.</text>
</comment>
<dbReference type="InterPro" id="IPR002161">
    <property type="entry name" value="PdxT/SNO"/>
</dbReference>
<dbReference type="Pfam" id="PF01174">
    <property type="entry name" value="SNO"/>
    <property type="match status" value="2"/>
</dbReference>
<dbReference type="SUPFAM" id="SSF52317">
    <property type="entry name" value="Class I glutamine amidotransferase-like"/>
    <property type="match status" value="1"/>
</dbReference>
<dbReference type="HAMAP" id="MF_01615">
    <property type="entry name" value="PdxT"/>
    <property type="match status" value="1"/>
</dbReference>
<dbReference type="GO" id="GO:0042823">
    <property type="term" value="P:pyridoxal phosphate biosynthetic process"/>
    <property type="evidence" value="ECO:0007669"/>
    <property type="project" value="InterPro"/>
</dbReference>
<dbReference type="VEuPathDB" id="FungiDB:PV10_06404"/>
<dbReference type="NCBIfam" id="TIGR03800">
    <property type="entry name" value="PLP_synth_Pdx2"/>
    <property type="match status" value="1"/>
</dbReference>
<dbReference type="GO" id="GO:1903600">
    <property type="term" value="C:glutaminase complex"/>
    <property type="evidence" value="ECO:0007669"/>
    <property type="project" value="TreeGrafter"/>
</dbReference>
<dbReference type="CDD" id="cd01749">
    <property type="entry name" value="GATase1_PB"/>
    <property type="match status" value="1"/>
</dbReference>
<dbReference type="PROSITE" id="PS51273">
    <property type="entry name" value="GATASE_TYPE_1"/>
    <property type="match status" value="1"/>
</dbReference>
<dbReference type="InterPro" id="IPR021196">
    <property type="entry name" value="PdxT/SNO_CS"/>
</dbReference>
<dbReference type="AlphaFoldDB" id="A0A438ND25"/>
<dbReference type="InterPro" id="IPR029062">
    <property type="entry name" value="Class_I_gatase-like"/>
</dbReference>
<keyword evidence="5" id="KW-0456">Lyase</keyword>
<dbReference type="Gene3D" id="3.40.50.880">
    <property type="match status" value="1"/>
</dbReference>
<dbReference type="PANTHER" id="PTHR31559">
    <property type="entry name" value="PYRIDOXAL 5'-PHOSPHATE SYNTHASE SUBUNIT SNO"/>
    <property type="match status" value="1"/>
</dbReference>
<dbReference type="Proteomes" id="UP000288859">
    <property type="component" value="Unassembled WGS sequence"/>
</dbReference>
<dbReference type="GO" id="GO:0016829">
    <property type="term" value="F:lyase activity"/>
    <property type="evidence" value="ECO:0007669"/>
    <property type="project" value="UniProtKB-KW"/>
</dbReference>
<organism evidence="7 8">
    <name type="scientific">Exophiala mesophila</name>
    <name type="common">Black yeast-like fungus</name>
    <dbReference type="NCBI Taxonomy" id="212818"/>
    <lineage>
        <taxon>Eukaryota</taxon>
        <taxon>Fungi</taxon>
        <taxon>Dikarya</taxon>
        <taxon>Ascomycota</taxon>
        <taxon>Pezizomycotina</taxon>
        <taxon>Eurotiomycetes</taxon>
        <taxon>Chaetothyriomycetidae</taxon>
        <taxon>Chaetothyriales</taxon>
        <taxon>Herpotrichiellaceae</taxon>
        <taxon>Exophiala</taxon>
    </lineage>
</organism>
<sequence length="287" mass="30854">MPNPTNITVGVLALQGAFLEHLNLLRRAATQLQSQSASTSQDELQFDLIQVRNVAQLSKCDALIIPGGESTTMSLVAAQSGLLEPLREFVKVHRKPTWGTCAGLILLAEAANATKKGGQELIGGLDVRVNRNHFGRQVESFQADLDLPFLNEAANQTNGSSSSPAPYQGIFIRAPVVEKILPNVDGIQKDEQQVAETVVAPSKSAKDDRARLAMSSTVEIMGKLPGRVRKASTGGEEVSAGDEVGDIIAVQQGNVFGTSFHPELTADARIHVWWLNRVVELTDRTAV</sequence>
<dbReference type="EMBL" id="NAJM01000007">
    <property type="protein sequence ID" value="RVX73611.1"/>
    <property type="molecule type" value="Genomic_DNA"/>
</dbReference>
<comment type="catalytic activity">
    <reaction evidence="6">
        <text>L-glutamine + H2O = L-glutamate + NH4(+)</text>
        <dbReference type="Rhea" id="RHEA:15889"/>
        <dbReference type="ChEBI" id="CHEBI:15377"/>
        <dbReference type="ChEBI" id="CHEBI:28938"/>
        <dbReference type="ChEBI" id="CHEBI:29985"/>
        <dbReference type="ChEBI" id="CHEBI:58359"/>
        <dbReference type="EC" id="3.5.1.2"/>
    </reaction>
</comment>
<reference evidence="7 8" key="1">
    <citation type="submission" date="2017-03" db="EMBL/GenBank/DDBJ databases">
        <title>Genomes of endolithic fungi from Antarctica.</title>
        <authorList>
            <person name="Coleine C."/>
            <person name="Masonjones S."/>
            <person name="Stajich J.E."/>
        </authorList>
    </citation>
    <scope>NUCLEOTIDE SEQUENCE [LARGE SCALE GENOMIC DNA]</scope>
    <source>
        <strain evidence="7 8">CCFEE 6314</strain>
    </source>
</reference>
<evidence type="ECO:0000256" key="6">
    <source>
        <dbReference type="ARBA" id="ARBA00049534"/>
    </source>
</evidence>
<dbReference type="PANTHER" id="PTHR31559:SF0">
    <property type="entry name" value="PYRIDOXAL 5'-PHOSPHATE SYNTHASE SUBUNIT SNO1-RELATED"/>
    <property type="match status" value="1"/>
</dbReference>
<keyword evidence="4" id="KW-0315">Glutamine amidotransferase</keyword>
<name>A0A438ND25_EXOME</name>
<dbReference type="PROSITE" id="PS51130">
    <property type="entry name" value="PDXT_SNO_2"/>
    <property type="match status" value="1"/>
</dbReference>